<dbReference type="Gene3D" id="3.30.460.40">
    <property type="match status" value="1"/>
</dbReference>
<dbReference type="Proteomes" id="UP000885847">
    <property type="component" value="Unassembled WGS sequence"/>
</dbReference>
<proteinExistence type="predicted"/>
<evidence type="ECO:0000259" key="1">
    <source>
        <dbReference type="Pfam" id="PF19502"/>
    </source>
</evidence>
<protein>
    <recommendedName>
        <fullName evidence="1">DUF6036 domain-containing protein</fullName>
    </recommendedName>
</protein>
<accession>A0A7C0Z8Q6</accession>
<reference evidence="2" key="1">
    <citation type="journal article" date="2020" name="mSystems">
        <title>Genome- and Community-Level Interaction Insights into Carbon Utilization and Element Cycling Functions of Hydrothermarchaeota in Hydrothermal Sediment.</title>
        <authorList>
            <person name="Zhou Z."/>
            <person name="Liu Y."/>
            <person name="Xu W."/>
            <person name="Pan J."/>
            <person name="Luo Z.H."/>
            <person name="Li M."/>
        </authorList>
    </citation>
    <scope>NUCLEOTIDE SEQUENCE [LARGE SCALE GENOMIC DNA]</scope>
    <source>
        <strain evidence="2">HyVt-102</strain>
    </source>
</reference>
<dbReference type="InterPro" id="IPR045792">
    <property type="entry name" value="DUF6036"/>
</dbReference>
<comment type="caution">
    <text evidence="2">The sequence shown here is derived from an EMBL/GenBank/DDBJ whole genome shotgun (WGS) entry which is preliminary data.</text>
</comment>
<dbReference type="EMBL" id="DQWE01000018">
    <property type="protein sequence ID" value="HDI82230.1"/>
    <property type="molecule type" value="Genomic_DNA"/>
</dbReference>
<evidence type="ECO:0000313" key="2">
    <source>
        <dbReference type="EMBL" id="HDI82230.1"/>
    </source>
</evidence>
<gene>
    <name evidence="2" type="ORF">ENF18_00380</name>
</gene>
<dbReference type="SUPFAM" id="SSF81301">
    <property type="entry name" value="Nucleotidyltransferase"/>
    <property type="match status" value="1"/>
</dbReference>
<sequence>MGFKEVLKTVSKIFEENKIPYMVIGGQAVLVYGEPRFTRDIDITIGVEPAQAEKIVEILEGFTPLVEDYKGFVEKTLVLPIIHNSHKIRVDVIFSFSEYEREAIKRARLVEVDGVNVRFASPEDLIIHKIIAGRPRDLEDIRTILNVVEKIDTRYIEKWLKFFGEELNRDFLHIFHSIKE</sequence>
<feature type="domain" description="DUF6036" evidence="1">
    <location>
        <begin position="4"/>
        <end position="159"/>
    </location>
</feature>
<dbReference type="Pfam" id="PF19502">
    <property type="entry name" value="DUF6036"/>
    <property type="match status" value="1"/>
</dbReference>
<dbReference type="AlphaFoldDB" id="A0A7C0Z8Q6"/>
<dbReference type="InterPro" id="IPR043519">
    <property type="entry name" value="NT_sf"/>
</dbReference>
<organism evidence="2">
    <name type="scientific">candidate division WOR-3 bacterium</name>
    <dbReference type="NCBI Taxonomy" id="2052148"/>
    <lineage>
        <taxon>Bacteria</taxon>
        <taxon>Bacteria division WOR-3</taxon>
    </lineage>
</organism>
<name>A0A7C0Z8Q6_UNCW3</name>